<proteinExistence type="predicted"/>
<comment type="caution">
    <text evidence="2">The sequence shown here is derived from an EMBL/GenBank/DDBJ whole genome shotgun (WGS) entry which is preliminary data.</text>
</comment>
<dbReference type="Proteomes" id="UP001054902">
    <property type="component" value="Unassembled WGS sequence"/>
</dbReference>
<evidence type="ECO:0000256" key="1">
    <source>
        <dbReference type="SAM" id="MobiDB-lite"/>
    </source>
</evidence>
<keyword evidence="3" id="KW-1185">Reference proteome</keyword>
<sequence>MEPQNNEGLRRITIVVEEVFRFSPSRNQWVLVGNPNHSIQAYFCEADDRIHFLQVNETVGRCTEIIRSSLYLVPQILPEEPNRVVFSANNHSVHTTVGLERAYSMIFANPGLAVVFCFTYQHLLERNRGLNGAPNDEPDGEDDALDDAPRGDDELDLDEEDNVFDVAPNNELDDFFDDRSDGEESVNSRSWPNARNPQEEAAALLHEQNNPGEEAAALLDGLNIADDQEE</sequence>
<feature type="compositionally biased region" description="Acidic residues" evidence="1">
    <location>
        <begin position="153"/>
        <end position="163"/>
    </location>
</feature>
<name>A0AAD3HBJ1_9STRA</name>
<gene>
    <name evidence="2" type="ORF">CTEN210_13702</name>
</gene>
<evidence type="ECO:0000313" key="2">
    <source>
        <dbReference type="EMBL" id="GFH57226.1"/>
    </source>
</evidence>
<organism evidence="2 3">
    <name type="scientific">Chaetoceros tenuissimus</name>
    <dbReference type="NCBI Taxonomy" id="426638"/>
    <lineage>
        <taxon>Eukaryota</taxon>
        <taxon>Sar</taxon>
        <taxon>Stramenopiles</taxon>
        <taxon>Ochrophyta</taxon>
        <taxon>Bacillariophyta</taxon>
        <taxon>Coscinodiscophyceae</taxon>
        <taxon>Chaetocerotophycidae</taxon>
        <taxon>Chaetocerotales</taxon>
        <taxon>Chaetocerotaceae</taxon>
        <taxon>Chaetoceros</taxon>
    </lineage>
</organism>
<feature type="compositionally biased region" description="Acidic residues" evidence="1">
    <location>
        <begin position="136"/>
        <end position="146"/>
    </location>
</feature>
<feature type="region of interest" description="Disordered" evidence="1">
    <location>
        <begin position="129"/>
        <end position="198"/>
    </location>
</feature>
<feature type="compositionally biased region" description="Acidic residues" evidence="1">
    <location>
        <begin position="171"/>
        <end position="184"/>
    </location>
</feature>
<accession>A0AAD3HBJ1</accession>
<reference evidence="2 3" key="1">
    <citation type="journal article" date="2021" name="Sci. Rep.">
        <title>The genome of the diatom Chaetoceros tenuissimus carries an ancient integrated fragment of an extant virus.</title>
        <authorList>
            <person name="Hongo Y."/>
            <person name="Kimura K."/>
            <person name="Takaki Y."/>
            <person name="Yoshida Y."/>
            <person name="Baba S."/>
            <person name="Kobayashi G."/>
            <person name="Nagasaki K."/>
            <person name="Hano T."/>
            <person name="Tomaru Y."/>
        </authorList>
    </citation>
    <scope>NUCLEOTIDE SEQUENCE [LARGE SCALE GENOMIC DNA]</scope>
    <source>
        <strain evidence="2 3">NIES-3715</strain>
    </source>
</reference>
<dbReference type="AlphaFoldDB" id="A0AAD3HBJ1"/>
<protein>
    <submittedName>
        <fullName evidence="2">Uncharacterized protein</fullName>
    </submittedName>
</protein>
<dbReference type="EMBL" id="BLLK01000057">
    <property type="protein sequence ID" value="GFH57226.1"/>
    <property type="molecule type" value="Genomic_DNA"/>
</dbReference>
<evidence type="ECO:0000313" key="3">
    <source>
        <dbReference type="Proteomes" id="UP001054902"/>
    </source>
</evidence>
<feature type="compositionally biased region" description="Polar residues" evidence="1">
    <location>
        <begin position="185"/>
        <end position="196"/>
    </location>
</feature>